<name>A0ABP0C379_9PEZI</name>
<keyword evidence="2" id="KW-0689">Ribosomal protein</keyword>
<reference evidence="5 6" key="1">
    <citation type="submission" date="2024-01" db="EMBL/GenBank/DDBJ databases">
        <authorList>
            <person name="Allen C."/>
            <person name="Tagirdzhanova G."/>
        </authorList>
    </citation>
    <scope>NUCLEOTIDE SEQUENCE [LARGE SCALE GENOMIC DNA]</scope>
</reference>
<feature type="region of interest" description="Disordered" evidence="4">
    <location>
        <begin position="50"/>
        <end position="98"/>
    </location>
</feature>
<evidence type="ECO:0000256" key="2">
    <source>
        <dbReference type="ARBA" id="ARBA00022980"/>
    </source>
</evidence>
<keyword evidence="6" id="KW-1185">Reference proteome</keyword>
<dbReference type="InterPro" id="IPR052837">
    <property type="entry name" value="Mitoribosomal_bS21"/>
</dbReference>
<evidence type="ECO:0000256" key="3">
    <source>
        <dbReference type="ARBA" id="ARBA00023274"/>
    </source>
</evidence>
<dbReference type="PANTHER" id="PTHR41237">
    <property type="entry name" value="37S RIBOSOMAL PROTEIN MRP21, MITOCHONDRIAL"/>
    <property type="match status" value="1"/>
</dbReference>
<gene>
    <name evidence="5" type="ORF">SCUCBS95973_005968</name>
</gene>
<keyword evidence="3" id="KW-0687">Ribonucleoprotein</keyword>
<feature type="region of interest" description="Disordered" evidence="4">
    <location>
        <begin position="118"/>
        <end position="163"/>
    </location>
</feature>
<sequence>MAIQRFARSALSSASTLTSTSTMTTAATVARVFGASPAALSKQLSTTAFRLAPPRSPPHAGSWPPQRSQSASPSSSSSSSSSPSSTSSPLANDPLKDLYSSDNPAQWAAWSSDDFQQRHSSSSSFSSASSFAATPNAQGLKPGESARLTSNSSRTHPGGGTRITLGPITGRTVHVGGSLDSAQAFLMLSIMVRRNQVHADFQRQRFHERPGKKRKRLASVWWRNKFQRGFVATVERAKTLARQGW</sequence>
<proteinExistence type="inferred from homology"/>
<protein>
    <recommendedName>
        <fullName evidence="7">Ribosomal protein S21</fullName>
    </recommendedName>
</protein>
<evidence type="ECO:0000313" key="5">
    <source>
        <dbReference type="EMBL" id="CAK7225749.1"/>
    </source>
</evidence>
<evidence type="ECO:0000256" key="1">
    <source>
        <dbReference type="ARBA" id="ARBA00006640"/>
    </source>
</evidence>
<evidence type="ECO:0000256" key="4">
    <source>
        <dbReference type="SAM" id="MobiDB-lite"/>
    </source>
</evidence>
<dbReference type="InterPro" id="IPR001911">
    <property type="entry name" value="Ribosomal_bS21"/>
</dbReference>
<organism evidence="5 6">
    <name type="scientific">Sporothrix curviconia</name>
    <dbReference type="NCBI Taxonomy" id="1260050"/>
    <lineage>
        <taxon>Eukaryota</taxon>
        <taxon>Fungi</taxon>
        <taxon>Dikarya</taxon>
        <taxon>Ascomycota</taxon>
        <taxon>Pezizomycotina</taxon>
        <taxon>Sordariomycetes</taxon>
        <taxon>Sordariomycetidae</taxon>
        <taxon>Ophiostomatales</taxon>
        <taxon>Ophiostomataceae</taxon>
        <taxon>Sporothrix</taxon>
    </lineage>
</organism>
<dbReference type="EMBL" id="CAWUHB010000034">
    <property type="protein sequence ID" value="CAK7225749.1"/>
    <property type="molecule type" value="Genomic_DNA"/>
</dbReference>
<dbReference type="PANTHER" id="PTHR41237:SF1">
    <property type="entry name" value="SMALL RIBOSOMAL SUBUNIT PROTEIN BS21M"/>
    <property type="match status" value="1"/>
</dbReference>
<feature type="compositionally biased region" description="Low complexity" evidence="4">
    <location>
        <begin position="62"/>
        <end position="89"/>
    </location>
</feature>
<feature type="compositionally biased region" description="Low complexity" evidence="4">
    <location>
        <begin position="120"/>
        <end position="133"/>
    </location>
</feature>
<evidence type="ECO:0008006" key="7">
    <source>
        <dbReference type="Google" id="ProtNLM"/>
    </source>
</evidence>
<dbReference type="Pfam" id="PF01165">
    <property type="entry name" value="Ribosomal_S21"/>
    <property type="match status" value="1"/>
</dbReference>
<comment type="similarity">
    <text evidence="1">Belongs to the bacterial ribosomal protein bS21 family.</text>
</comment>
<comment type="caution">
    <text evidence="5">The sequence shown here is derived from an EMBL/GenBank/DDBJ whole genome shotgun (WGS) entry which is preliminary data.</text>
</comment>
<accession>A0ABP0C379</accession>
<dbReference type="Proteomes" id="UP001642405">
    <property type="component" value="Unassembled WGS sequence"/>
</dbReference>
<evidence type="ECO:0000313" key="6">
    <source>
        <dbReference type="Proteomes" id="UP001642405"/>
    </source>
</evidence>